<comment type="caution">
    <text evidence="7">Lacks conserved residue(s) required for the propagation of feature annotation.</text>
</comment>
<dbReference type="NCBIfam" id="NF004863">
    <property type="entry name" value="PRK06223.1"/>
    <property type="match status" value="1"/>
</dbReference>
<dbReference type="HAMAP" id="MF_00488">
    <property type="entry name" value="Lactate_dehydrog"/>
    <property type="match status" value="1"/>
</dbReference>
<feature type="binding site" evidence="7">
    <location>
        <position position="150"/>
    </location>
    <ligand>
        <name>NAD(+)</name>
        <dbReference type="ChEBI" id="CHEBI:57540"/>
    </ligand>
</feature>
<evidence type="ECO:0000259" key="12">
    <source>
        <dbReference type="Pfam" id="PF02866"/>
    </source>
</evidence>
<keyword evidence="7" id="KW-0963">Cytoplasm</keyword>
<feature type="binding site" evidence="7">
    <location>
        <position position="72"/>
    </location>
    <ligand>
        <name>NAD(+)</name>
        <dbReference type="ChEBI" id="CHEBI:57540"/>
    </ligand>
</feature>
<dbReference type="InterPro" id="IPR022383">
    <property type="entry name" value="Lactate/malate_DH_C"/>
</dbReference>
<dbReference type="GO" id="GO:0006096">
    <property type="term" value="P:glycolytic process"/>
    <property type="evidence" value="ECO:0007669"/>
    <property type="project" value="UniProtKB-UniRule"/>
</dbReference>
<dbReference type="PANTHER" id="PTHR43128">
    <property type="entry name" value="L-2-HYDROXYCARBOXYLATE DEHYDROGENASE (NAD(P)(+))"/>
    <property type="match status" value="1"/>
</dbReference>
<dbReference type="InterPro" id="IPR011304">
    <property type="entry name" value="L-lactate_DH"/>
</dbReference>
<comment type="similarity">
    <text evidence="2 7">Belongs to the LDH/MDH superfamily. LDH family.</text>
</comment>
<feature type="active site" description="Proton acceptor" evidence="7 8">
    <location>
        <position position="182"/>
    </location>
</feature>
<sequence>MAQKKSKTESTRVVIIGTGSVGATTAFALMTQGIASEIVLIDRNKNKAQGEAKDLEQGLSFVPQAKVWAGGYADCRQADVIIITAGLAQKPGQTRLELTKTNGEIIKGIIKEIKRYTKDAIILVVTNPLDVMTYLASKESGFAAGRVLGSGTTLDSSRFRYYLAKKTGLAATSVGAYLLGEHGDSSVPVYSHVNVMGEPIGSLPGATKKAAVAAYKTARNAAYEVIAKKGATYYAIALAASRLVRAILYDENHVFPVSVLLKGEYGLKDVCLSVPAVIGRTGVKKIIKVKLNAAETKQLHRSAKIIQKAIADVKKK</sequence>
<comment type="caution">
    <text evidence="13">The sequence shown here is derived from an EMBL/GenBank/DDBJ whole genome shotgun (WGS) entry which is preliminary data.</text>
</comment>
<evidence type="ECO:0000256" key="4">
    <source>
        <dbReference type="ARBA" id="ARBA00023002"/>
    </source>
</evidence>
<comment type="subunit">
    <text evidence="7">Homotetramer.</text>
</comment>
<comment type="catalytic activity">
    <reaction evidence="6 7">
        <text>(S)-lactate + NAD(+) = pyruvate + NADH + H(+)</text>
        <dbReference type="Rhea" id="RHEA:23444"/>
        <dbReference type="ChEBI" id="CHEBI:15361"/>
        <dbReference type="ChEBI" id="CHEBI:15378"/>
        <dbReference type="ChEBI" id="CHEBI:16651"/>
        <dbReference type="ChEBI" id="CHEBI:57540"/>
        <dbReference type="ChEBI" id="CHEBI:57945"/>
        <dbReference type="EC" id="1.1.1.27"/>
    </reaction>
</comment>
<keyword evidence="7" id="KW-0597">Phosphoprotein</keyword>
<dbReference type="Proteomes" id="UP000178240">
    <property type="component" value="Unassembled WGS sequence"/>
</dbReference>
<dbReference type="NCBIfam" id="TIGR01771">
    <property type="entry name" value="L-LDH-NAD"/>
    <property type="match status" value="1"/>
</dbReference>
<dbReference type="PIRSF" id="PIRSF000102">
    <property type="entry name" value="Lac_mal_DH"/>
    <property type="match status" value="1"/>
</dbReference>
<dbReference type="UniPathway" id="UPA00554">
    <property type="reaction ID" value="UER00611"/>
</dbReference>
<accession>A0A1G1XZP8</accession>
<dbReference type="Gene3D" id="3.40.50.720">
    <property type="entry name" value="NAD(P)-binding Rossmann-like Domain"/>
    <property type="match status" value="1"/>
</dbReference>
<feature type="binding site" evidence="7">
    <location>
        <position position="95"/>
    </location>
    <ligand>
        <name>substrate</name>
    </ligand>
</feature>
<evidence type="ECO:0000256" key="9">
    <source>
        <dbReference type="PIRSR" id="PIRSR000102-3"/>
    </source>
</evidence>
<gene>
    <name evidence="7" type="primary">ldh</name>
    <name evidence="13" type="ORF">A2744_02275</name>
</gene>
<keyword evidence="10" id="KW-1133">Transmembrane helix</keyword>
<dbReference type="Pfam" id="PF00056">
    <property type="entry name" value="Ldh_1_N"/>
    <property type="match status" value="1"/>
</dbReference>
<feature type="binding site" evidence="9">
    <location>
        <position position="102"/>
    </location>
    <ligand>
        <name>NAD(+)</name>
        <dbReference type="ChEBI" id="CHEBI:57540"/>
    </ligand>
</feature>
<dbReference type="InterPro" id="IPR036291">
    <property type="entry name" value="NAD(P)-bd_dom_sf"/>
</dbReference>
<dbReference type="AlphaFoldDB" id="A0A1G1XZP8"/>
<dbReference type="PRINTS" id="PR00086">
    <property type="entry name" value="LLDHDRGNASE"/>
</dbReference>
<feature type="binding site" evidence="7">
    <location>
        <begin position="127"/>
        <end position="130"/>
    </location>
    <ligand>
        <name>substrate</name>
    </ligand>
</feature>
<dbReference type="InterPro" id="IPR001236">
    <property type="entry name" value="Lactate/malate_DH_N"/>
</dbReference>
<dbReference type="Gene3D" id="3.90.110.10">
    <property type="entry name" value="Lactate dehydrogenase/glycoside hydrolase, family 4, C-terminal"/>
    <property type="match status" value="1"/>
</dbReference>
<keyword evidence="4 7" id="KW-0560">Oxidoreductase</keyword>
<dbReference type="EMBL" id="MHIE01000019">
    <property type="protein sequence ID" value="OGY45492.1"/>
    <property type="molecule type" value="Genomic_DNA"/>
</dbReference>
<feature type="binding site" evidence="7">
    <location>
        <position position="89"/>
    </location>
    <ligand>
        <name>substrate</name>
    </ligand>
</feature>
<name>A0A1G1XZP8_9BACT</name>
<dbReference type="PROSITE" id="PS00064">
    <property type="entry name" value="L_LDH"/>
    <property type="match status" value="1"/>
</dbReference>
<dbReference type="NCBIfam" id="NF000824">
    <property type="entry name" value="PRK00066.1"/>
    <property type="match status" value="1"/>
</dbReference>
<feature type="modified residue" description="Phosphotyrosine" evidence="7">
    <location>
        <position position="223"/>
    </location>
</feature>
<dbReference type="Pfam" id="PF02866">
    <property type="entry name" value="Ldh_1_C"/>
    <property type="match status" value="1"/>
</dbReference>
<evidence type="ECO:0000256" key="10">
    <source>
        <dbReference type="SAM" id="Phobius"/>
    </source>
</evidence>
<comment type="subcellular location">
    <subcellularLocation>
        <location evidence="7">Cytoplasm</location>
    </subcellularLocation>
</comment>
<dbReference type="STRING" id="1797535.A2744_02275"/>
<dbReference type="GO" id="GO:0004459">
    <property type="term" value="F:L-lactate dehydrogenase (NAD+) activity"/>
    <property type="evidence" value="ECO:0007669"/>
    <property type="project" value="UniProtKB-UniRule"/>
</dbReference>
<evidence type="ECO:0000256" key="7">
    <source>
        <dbReference type="HAMAP-Rule" id="MF_00488"/>
    </source>
</evidence>
<feature type="binding site" evidence="9">
    <location>
        <begin position="17"/>
        <end position="22"/>
    </location>
    <ligand>
        <name>NAD(+)</name>
        <dbReference type="ChEBI" id="CHEBI:57540"/>
    </ligand>
</feature>
<feature type="binding site" evidence="7">
    <location>
        <begin position="86"/>
        <end position="87"/>
    </location>
    <ligand>
        <name>NAD(+)</name>
        <dbReference type="ChEBI" id="CHEBI:57540"/>
    </ligand>
</feature>
<dbReference type="InterPro" id="IPR001557">
    <property type="entry name" value="L-lactate/malate_DH"/>
</dbReference>
<keyword evidence="5 7" id="KW-0520">NAD</keyword>
<dbReference type="FunFam" id="3.40.50.720:FF:000018">
    <property type="entry name" value="Malate dehydrogenase"/>
    <property type="match status" value="1"/>
</dbReference>
<evidence type="ECO:0000259" key="11">
    <source>
        <dbReference type="Pfam" id="PF00056"/>
    </source>
</evidence>
<feature type="binding site" evidence="7">
    <location>
        <position position="21"/>
    </location>
    <ligand>
        <name>NAD(+)</name>
        <dbReference type="ChEBI" id="CHEBI:57540"/>
    </ligand>
</feature>
<keyword evidence="10" id="KW-0472">Membrane</keyword>
<evidence type="ECO:0000256" key="5">
    <source>
        <dbReference type="ARBA" id="ARBA00023027"/>
    </source>
</evidence>
<dbReference type="InterPro" id="IPR015955">
    <property type="entry name" value="Lactate_DH/Glyco_Ohase_4_C"/>
</dbReference>
<feature type="binding site" evidence="7">
    <location>
        <position position="47"/>
    </location>
    <ligand>
        <name>NAD(+)</name>
        <dbReference type="ChEBI" id="CHEBI:57540"/>
    </ligand>
</feature>
<evidence type="ECO:0000313" key="14">
    <source>
        <dbReference type="Proteomes" id="UP000178240"/>
    </source>
</evidence>
<dbReference type="PANTHER" id="PTHR43128:SF16">
    <property type="entry name" value="L-LACTATE DEHYDROGENASE"/>
    <property type="match status" value="1"/>
</dbReference>
<feature type="domain" description="Lactate/malate dehydrogenase C-terminal" evidence="12">
    <location>
        <begin position="152"/>
        <end position="315"/>
    </location>
</feature>
<feature type="transmembrane region" description="Helical" evidence="10">
    <location>
        <begin position="12"/>
        <end position="35"/>
    </location>
</feature>
<dbReference type="SUPFAM" id="SSF56327">
    <property type="entry name" value="LDH C-terminal domain-like"/>
    <property type="match status" value="1"/>
</dbReference>
<reference evidence="13 14" key="1">
    <citation type="journal article" date="2016" name="Nat. Commun.">
        <title>Thousands of microbial genomes shed light on interconnected biogeochemical processes in an aquifer system.</title>
        <authorList>
            <person name="Anantharaman K."/>
            <person name="Brown C.T."/>
            <person name="Hug L.A."/>
            <person name="Sharon I."/>
            <person name="Castelle C.J."/>
            <person name="Probst A.J."/>
            <person name="Thomas B.C."/>
            <person name="Singh A."/>
            <person name="Wilkins M.J."/>
            <person name="Karaoz U."/>
            <person name="Brodie E.L."/>
            <person name="Williams K.H."/>
            <person name="Hubbard S.S."/>
            <person name="Banfield J.F."/>
        </authorList>
    </citation>
    <scope>NUCLEOTIDE SEQUENCE [LARGE SCALE GENOMIC DNA]</scope>
</reference>
<dbReference type="GO" id="GO:0005737">
    <property type="term" value="C:cytoplasm"/>
    <property type="evidence" value="ECO:0007669"/>
    <property type="project" value="UniProtKB-SubCell"/>
</dbReference>
<feature type="binding site" evidence="7 9">
    <location>
        <begin position="125"/>
        <end position="127"/>
    </location>
    <ligand>
        <name>NAD(+)</name>
        <dbReference type="ChEBI" id="CHEBI:57540"/>
    </ligand>
</feature>
<organism evidence="13 14">
    <name type="scientific">Candidatus Buchananbacteria bacterium RIFCSPHIGHO2_01_FULL_44_11</name>
    <dbReference type="NCBI Taxonomy" id="1797535"/>
    <lineage>
        <taxon>Bacteria</taxon>
        <taxon>Candidatus Buchananiibacteriota</taxon>
    </lineage>
</organism>
<dbReference type="GO" id="GO:0006089">
    <property type="term" value="P:lactate metabolic process"/>
    <property type="evidence" value="ECO:0007669"/>
    <property type="project" value="TreeGrafter"/>
</dbReference>
<proteinExistence type="inferred from homology"/>
<feature type="binding site" evidence="7 9">
    <location>
        <position position="42"/>
    </location>
    <ligand>
        <name>NAD(+)</name>
        <dbReference type="ChEBI" id="CHEBI:57540"/>
    </ligand>
</feature>
<comment type="pathway">
    <text evidence="1 7">Fermentation; pyruvate fermentation to lactate; (S)-lactate from pyruvate: step 1/1.</text>
</comment>
<protein>
    <recommendedName>
        <fullName evidence="3 7">L-lactate dehydrogenase</fullName>
        <shortName evidence="7">L-LDH</shortName>
        <ecNumber evidence="3 7">1.1.1.27</ecNumber>
    </recommendedName>
</protein>
<evidence type="ECO:0000256" key="8">
    <source>
        <dbReference type="PIRSR" id="PIRSR000102-1"/>
    </source>
</evidence>
<evidence type="ECO:0000256" key="2">
    <source>
        <dbReference type="ARBA" id="ARBA00006054"/>
    </source>
</evidence>
<evidence type="ECO:0000256" key="6">
    <source>
        <dbReference type="ARBA" id="ARBA00049258"/>
    </source>
</evidence>
<feature type="binding site" evidence="7">
    <location>
        <begin position="155"/>
        <end position="158"/>
    </location>
    <ligand>
        <name>substrate</name>
    </ligand>
</feature>
<evidence type="ECO:0000256" key="1">
    <source>
        <dbReference type="ARBA" id="ARBA00004843"/>
    </source>
</evidence>
<comment type="function">
    <text evidence="7">Catalyzes the conversion of lactate to pyruvate.</text>
</comment>
<dbReference type="InterPro" id="IPR018177">
    <property type="entry name" value="L-lactate_DH_AS"/>
</dbReference>
<feature type="domain" description="Lactate/malate dehydrogenase N-terminal" evidence="11">
    <location>
        <begin position="12"/>
        <end position="149"/>
    </location>
</feature>
<keyword evidence="10" id="KW-0812">Transmembrane</keyword>
<dbReference type="SUPFAM" id="SSF51735">
    <property type="entry name" value="NAD(P)-binding Rossmann-fold domains"/>
    <property type="match status" value="1"/>
</dbReference>
<evidence type="ECO:0000313" key="13">
    <source>
        <dbReference type="EMBL" id="OGY45492.1"/>
    </source>
</evidence>
<evidence type="ECO:0000256" key="3">
    <source>
        <dbReference type="ARBA" id="ARBA00012967"/>
    </source>
</evidence>
<feature type="binding site" evidence="7">
    <location>
        <position position="232"/>
    </location>
    <ligand>
        <name>substrate</name>
    </ligand>
</feature>
<dbReference type="EC" id="1.1.1.27" evidence="3 7"/>